<evidence type="ECO:0000259" key="1">
    <source>
        <dbReference type="Pfam" id="PF23622"/>
    </source>
</evidence>
<dbReference type="InterPro" id="IPR055357">
    <property type="entry name" value="LRR_At1g61320_AtMIF1"/>
</dbReference>
<name>A0A8D6ZTP3_MUSAM</name>
<dbReference type="Pfam" id="PF23622">
    <property type="entry name" value="LRR_At1g61320_AtMIF1"/>
    <property type="match status" value="1"/>
</dbReference>
<protein>
    <submittedName>
        <fullName evidence="2">(wild Malaysian banana) hypothetical protein</fullName>
    </submittedName>
</protein>
<proteinExistence type="predicted"/>
<accession>A0A8D6ZTP3</accession>
<organism evidence="2">
    <name type="scientific">Musa acuminata subsp. malaccensis</name>
    <name type="common">Wild banana</name>
    <name type="synonym">Musa malaccensis</name>
    <dbReference type="NCBI Taxonomy" id="214687"/>
    <lineage>
        <taxon>Eukaryota</taxon>
        <taxon>Viridiplantae</taxon>
        <taxon>Streptophyta</taxon>
        <taxon>Embryophyta</taxon>
        <taxon>Tracheophyta</taxon>
        <taxon>Spermatophyta</taxon>
        <taxon>Magnoliopsida</taxon>
        <taxon>Liliopsida</taxon>
        <taxon>Zingiberales</taxon>
        <taxon>Musaceae</taxon>
        <taxon>Musa</taxon>
    </lineage>
</organism>
<evidence type="ECO:0000313" key="2">
    <source>
        <dbReference type="EMBL" id="CAG1836419.1"/>
    </source>
</evidence>
<feature type="domain" description="At1g61320/AtMIF1 LRR" evidence="1">
    <location>
        <begin position="46"/>
        <end position="277"/>
    </location>
</feature>
<dbReference type="EMBL" id="HG996474">
    <property type="protein sequence ID" value="CAG1836419.1"/>
    <property type="molecule type" value="Genomic_DNA"/>
</dbReference>
<dbReference type="AlphaFoldDB" id="A0A8D6ZTP3"/>
<dbReference type="InterPro" id="IPR032675">
    <property type="entry name" value="LRR_dom_sf"/>
</dbReference>
<sequence length="311" mass="35032">MVAGLPEFIVQSFHSIIQLSATALDFGPEFASNKTPEEFVAVVNRILQLHGGNKLERLRQYFCPLDLFLPDINNWIAFSIAKGVEALEMNFSMGFDLAPNQFSNGARFFRLPDHLYPCNSFTHLSLSHCEVQPPLGFTGFSGLRFLSLADVDITNDVLQFILANCPNLESLILREWLSLESIELVADNPRLRRLAFVECWNTYQIEISATHLQSFIFYGEYAFGSEFNLSESSNVIVPSLEDAFISSIGMEHTEPYHGYTMLLSDIAHVKILKVCSATLMLPSIPEDLTYMYDPSEEVQEPSGVVFGHLRD</sequence>
<dbReference type="PANTHER" id="PTHR34145:SF28">
    <property type="entry name" value="F-BOX DOMAIN-CONTAINING PROTEIN"/>
    <property type="match status" value="1"/>
</dbReference>
<dbReference type="InterPro" id="IPR053772">
    <property type="entry name" value="At1g61320/At1g61330-like"/>
</dbReference>
<dbReference type="Gene3D" id="3.80.10.10">
    <property type="entry name" value="Ribonuclease Inhibitor"/>
    <property type="match status" value="1"/>
</dbReference>
<dbReference type="PANTHER" id="PTHR34145">
    <property type="entry name" value="OS02G0105600 PROTEIN"/>
    <property type="match status" value="1"/>
</dbReference>
<gene>
    <name evidence="2" type="ORF">GSMUA_243880.1</name>
</gene>
<dbReference type="SUPFAM" id="SSF52047">
    <property type="entry name" value="RNI-like"/>
    <property type="match status" value="1"/>
</dbReference>
<reference evidence="2" key="1">
    <citation type="submission" date="2021-03" db="EMBL/GenBank/DDBJ databases">
        <authorList>
            <consortium name="Genoscope - CEA"/>
            <person name="William W."/>
        </authorList>
    </citation>
    <scope>NUCLEOTIDE SEQUENCE</scope>
    <source>
        <strain evidence="2">Doubled-haploid Pahang</strain>
    </source>
</reference>